<gene>
    <name evidence="4" type="ORF">SOCEGT47_062280</name>
</gene>
<dbReference type="PANTHER" id="PTHR35190:SF2">
    <property type="entry name" value="PROTEIN DCD1B"/>
    <property type="match status" value="1"/>
</dbReference>
<dbReference type="InterPro" id="IPR047803">
    <property type="entry name" value="DCD1A/B-like"/>
</dbReference>
<feature type="compositionally biased region" description="Polar residues" evidence="1">
    <location>
        <begin position="29"/>
        <end position="42"/>
    </location>
</feature>
<feature type="compositionally biased region" description="Basic and acidic residues" evidence="1">
    <location>
        <begin position="1"/>
        <end position="19"/>
    </location>
</feature>
<dbReference type="NCBIfam" id="NF040521">
    <property type="entry name" value="C45_proenzyme"/>
    <property type="match status" value="1"/>
</dbReference>
<protein>
    <recommendedName>
        <fullName evidence="3">Peptidase C45 hydrolase domain-containing protein</fullName>
    </recommendedName>
</protein>
<dbReference type="EMBL" id="CP012670">
    <property type="protein sequence ID" value="AUX25679.1"/>
    <property type="molecule type" value="Genomic_DNA"/>
</dbReference>
<evidence type="ECO:0000256" key="2">
    <source>
        <dbReference type="SAM" id="Phobius"/>
    </source>
</evidence>
<evidence type="ECO:0000256" key="1">
    <source>
        <dbReference type="SAM" id="MobiDB-lite"/>
    </source>
</evidence>
<keyword evidence="2" id="KW-0472">Membrane</keyword>
<dbReference type="PANTHER" id="PTHR35190">
    <property type="entry name" value="PROTEIN DCD1B"/>
    <property type="match status" value="1"/>
</dbReference>
<dbReference type="Gene3D" id="3.60.60.10">
    <property type="entry name" value="Penicillin V Acylase, Chain A"/>
    <property type="match status" value="1"/>
</dbReference>
<dbReference type="InterPro" id="IPR005079">
    <property type="entry name" value="Peptidase_C45_hydrolase"/>
</dbReference>
<keyword evidence="2" id="KW-0812">Transmembrane</keyword>
<feature type="region of interest" description="Disordered" evidence="1">
    <location>
        <begin position="511"/>
        <end position="537"/>
    </location>
</feature>
<dbReference type="AlphaFoldDB" id="A0A4P2Q869"/>
<keyword evidence="2" id="KW-1133">Transmembrane helix</keyword>
<proteinExistence type="predicted"/>
<feature type="domain" description="Peptidase C45 hydrolase" evidence="3">
    <location>
        <begin position="235"/>
        <end position="430"/>
    </location>
</feature>
<dbReference type="Proteomes" id="UP000295781">
    <property type="component" value="Chromosome"/>
</dbReference>
<reference evidence="4 5" key="1">
    <citation type="submission" date="2015-09" db="EMBL/GenBank/DDBJ databases">
        <title>Sorangium comparison.</title>
        <authorList>
            <person name="Zaburannyi N."/>
            <person name="Bunk B."/>
            <person name="Overmann J."/>
            <person name="Mueller R."/>
        </authorList>
    </citation>
    <scope>NUCLEOTIDE SEQUENCE [LARGE SCALE GENOMIC DNA]</scope>
    <source>
        <strain evidence="4 5">So ceGT47</strain>
    </source>
</reference>
<evidence type="ECO:0000313" key="4">
    <source>
        <dbReference type="EMBL" id="AUX25679.1"/>
    </source>
</evidence>
<sequence length="537" mass="56735">MTSSPEHDVTSSPEHDVTHRAAPGAGPSRTPSSRLASRTPSSRLARHRRKLIAAAALLAAPFLAHLAVGAATRIEPPPIRAAAGEPAVGPDGLRVLGPAYVRRRGRILEARLSGSPEEIGHQHGRLFYPEMVRNEGTLHEQLRLHVPVAPLRWLLMDLARLQFRGVDQGMTDGARREIAAQARAFSPDPFEGSLSTYHRFVFLQSLYDIALSFEHSPLLGCTSFALTGGASAGGHAVLARNFDFEAGPIFDEGKAVFLVHEEGKIPYASVSWPGLVGAVTGMNAAGLALVVHGGRAGEPRAAGEPVVHTMRAVLGRARGVDEALALLRDPAHAPMVSHLVMLVDAGGRVAIAERAPHAPLHARVPDGAAQAGSKVPLTNHFEGPLASDPRNLRVEAETSTRARRARLDERLAALPTGATIEAVVDILRDRRGPGGAPLPLGDRRAIDALIATHAVVMDATARVLWVSEGPHLVGRFLRFDLARLLDPAFDPASDAAEPAALPEDPLLTSGDYAAWERAGAPHPGGERGGDAGGSTTP</sequence>
<dbReference type="InterPro" id="IPR047794">
    <property type="entry name" value="C45_proenzyme-like"/>
</dbReference>
<dbReference type="RefSeq" id="WP_242515392.1">
    <property type="nucleotide sequence ID" value="NZ_CP012670.1"/>
</dbReference>
<dbReference type="Pfam" id="PF03417">
    <property type="entry name" value="AAT"/>
    <property type="match status" value="1"/>
</dbReference>
<accession>A0A4P2Q869</accession>
<name>A0A4P2Q869_SORCE</name>
<organism evidence="4 5">
    <name type="scientific">Sorangium cellulosum</name>
    <name type="common">Polyangium cellulosum</name>
    <dbReference type="NCBI Taxonomy" id="56"/>
    <lineage>
        <taxon>Bacteria</taxon>
        <taxon>Pseudomonadati</taxon>
        <taxon>Myxococcota</taxon>
        <taxon>Polyangia</taxon>
        <taxon>Polyangiales</taxon>
        <taxon>Polyangiaceae</taxon>
        <taxon>Sorangium</taxon>
    </lineage>
</organism>
<feature type="transmembrane region" description="Helical" evidence="2">
    <location>
        <begin position="51"/>
        <end position="71"/>
    </location>
</feature>
<evidence type="ECO:0000259" key="3">
    <source>
        <dbReference type="Pfam" id="PF03417"/>
    </source>
</evidence>
<feature type="region of interest" description="Disordered" evidence="1">
    <location>
        <begin position="1"/>
        <end position="44"/>
    </location>
</feature>
<evidence type="ECO:0000313" key="5">
    <source>
        <dbReference type="Proteomes" id="UP000295781"/>
    </source>
</evidence>